<evidence type="ECO:0008006" key="6">
    <source>
        <dbReference type="Google" id="ProtNLM"/>
    </source>
</evidence>
<comment type="similarity">
    <text evidence="3">Belongs to the trans-sulfuration enzymes family.</text>
</comment>
<accession>A0A9W9K7W3</accession>
<reference evidence="4" key="2">
    <citation type="journal article" date="2023" name="IMA Fungus">
        <title>Comparative genomic study of the Penicillium genus elucidates a diverse pangenome and 15 lateral gene transfer events.</title>
        <authorList>
            <person name="Petersen C."/>
            <person name="Sorensen T."/>
            <person name="Nielsen M.R."/>
            <person name="Sondergaard T.E."/>
            <person name="Sorensen J.L."/>
            <person name="Fitzpatrick D.A."/>
            <person name="Frisvad J.C."/>
            <person name="Nielsen K.L."/>
        </authorList>
    </citation>
    <scope>NUCLEOTIDE SEQUENCE</scope>
    <source>
        <strain evidence="4">IBT 34128</strain>
    </source>
</reference>
<reference evidence="4" key="1">
    <citation type="submission" date="2022-11" db="EMBL/GenBank/DDBJ databases">
        <authorList>
            <person name="Petersen C."/>
        </authorList>
    </citation>
    <scope>NUCLEOTIDE SEQUENCE</scope>
    <source>
        <strain evidence="4">IBT 34128</strain>
    </source>
</reference>
<evidence type="ECO:0000313" key="4">
    <source>
        <dbReference type="EMBL" id="KAJ5095776.1"/>
    </source>
</evidence>
<name>A0A9W9K7W3_9EURO</name>
<dbReference type="GO" id="GO:0030170">
    <property type="term" value="F:pyridoxal phosphate binding"/>
    <property type="evidence" value="ECO:0007669"/>
    <property type="project" value="InterPro"/>
</dbReference>
<keyword evidence="5" id="KW-1185">Reference proteome</keyword>
<dbReference type="EMBL" id="JAPMSZ010000007">
    <property type="protein sequence ID" value="KAJ5095776.1"/>
    <property type="molecule type" value="Genomic_DNA"/>
</dbReference>
<comment type="caution">
    <text evidence="4">The sequence shown here is derived from an EMBL/GenBank/DDBJ whole genome shotgun (WGS) entry which is preliminary data.</text>
</comment>
<evidence type="ECO:0000256" key="2">
    <source>
        <dbReference type="ARBA" id="ARBA00022898"/>
    </source>
</evidence>
<proteinExistence type="inferred from homology"/>
<dbReference type="GO" id="GO:0019346">
    <property type="term" value="P:transsulfuration"/>
    <property type="evidence" value="ECO:0007669"/>
    <property type="project" value="InterPro"/>
</dbReference>
<dbReference type="PANTHER" id="PTHR42699">
    <property type="match status" value="1"/>
</dbReference>
<dbReference type="Pfam" id="PF01053">
    <property type="entry name" value="Cys_Met_Meta_PP"/>
    <property type="match status" value="1"/>
</dbReference>
<evidence type="ECO:0000313" key="5">
    <source>
        <dbReference type="Proteomes" id="UP001141434"/>
    </source>
</evidence>
<dbReference type="SUPFAM" id="SSF53383">
    <property type="entry name" value="PLP-dependent transferases"/>
    <property type="match status" value="1"/>
</dbReference>
<organism evidence="4 5">
    <name type="scientific">Penicillium alfredii</name>
    <dbReference type="NCBI Taxonomy" id="1506179"/>
    <lineage>
        <taxon>Eukaryota</taxon>
        <taxon>Fungi</taxon>
        <taxon>Dikarya</taxon>
        <taxon>Ascomycota</taxon>
        <taxon>Pezizomycotina</taxon>
        <taxon>Eurotiomycetes</taxon>
        <taxon>Eurotiomycetidae</taxon>
        <taxon>Eurotiales</taxon>
        <taxon>Aspergillaceae</taxon>
        <taxon>Penicillium</taxon>
    </lineage>
</organism>
<dbReference type="InterPro" id="IPR015421">
    <property type="entry name" value="PyrdxlP-dep_Trfase_major"/>
</dbReference>
<gene>
    <name evidence="4" type="ORF">NUU61_005132</name>
</gene>
<dbReference type="InterPro" id="IPR000277">
    <property type="entry name" value="Cys/Met-Metab_PyrdxlP-dep_enz"/>
</dbReference>
<dbReference type="RefSeq" id="XP_056511327.1">
    <property type="nucleotide sequence ID" value="XM_056655714.1"/>
</dbReference>
<dbReference type="InterPro" id="IPR051750">
    <property type="entry name" value="Trans-sulfuration_enzymes"/>
</dbReference>
<dbReference type="InterPro" id="IPR015422">
    <property type="entry name" value="PyrdxlP-dep_Trfase_small"/>
</dbReference>
<comment type="cofactor">
    <cofactor evidence="1 3">
        <name>pyridoxal 5'-phosphate</name>
        <dbReference type="ChEBI" id="CHEBI:597326"/>
    </cofactor>
</comment>
<dbReference type="GeneID" id="81394882"/>
<dbReference type="InterPro" id="IPR015424">
    <property type="entry name" value="PyrdxlP-dep_Trfase"/>
</dbReference>
<dbReference type="GO" id="GO:0003962">
    <property type="term" value="F:cystathionine gamma-synthase activity"/>
    <property type="evidence" value="ECO:0007669"/>
    <property type="project" value="TreeGrafter"/>
</dbReference>
<dbReference type="OrthoDB" id="10047078at2759"/>
<dbReference type="Proteomes" id="UP001141434">
    <property type="component" value="Unassembled WGS sequence"/>
</dbReference>
<dbReference type="PANTHER" id="PTHR42699:SF1">
    <property type="entry name" value="CYSTATHIONINE GAMMA-SYNTHASE-RELATED"/>
    <property type="match status" value="1"/>
</dbReference>
<dbReference type="Gene3D" id="3.90.1150.10">
    <property type="entry name" value="Aspartate Aminotransferase, domain 1"/>
    <property type="match status" value="1"/>
</dbReference>
<sequence>MSAIAPTAHGMAVPDTLHAVSVQIPTWQEICAIALGDLKAIKALKNGYPRSYVHKSIQVLVEACEREFFLAGEKPMLFSNPDAARACKAYMSSTAIHGSKAASSDGISLRNIEFGTKSSPELALHLPPLYAVVYPPEWAGLATLFWRLTGTGISSRMAGRCLQALDRMCQVDVPTQLPPSVLHPAYETIRTRIANLIERAPVDPPRPSKVSPNDVFLYPSGMSAIYHTHHLLLNWRGAESVVVGFTYELTIKIMEAFGPSYKFYGAGTEAEIDEFERALEAKHRQGVKIQAVWCECPSNPLLRTVNMKRLRGLADKYDFIVIVDDTIGSFANVDVLGIADIVITSLTKSFNGFADVLAGSTILNPNSRYYCELQPLLSASYKNNLHVDDAIQLEANSRDFMQRAAQLNETANYLVDRIHPYAADPRSVVSKVYYPKLCWSTENYHARMRPATEEFTPGYGGLFTIEFVTVQAAMEFLNSLQLHKGPSIGANITLALPYVQMVFQKEKDWAARHGVKETIVRISVGLEDKEVLLGCLLRALQIADQGKSHI</sequence>
<protein>
    <recommendedName>
        <fullName evidence="6">Cystathionine gamma-synthase</fullName>
    </recommendedName>
</protein>
<dbReference type="Gene3D" id="3.40.640.10">
    <property type="entry name" value="Type I PLP-dependent aspartate aminotransferase-like (Major domain)"/>
    <property type="match status" value="1"/>
</dbReference>
<keyword evidence="2 3" id="KW-0663">Pyridoxal phosphate</keyword>
<evidence type="ECO:0000256" key="3">
    <source>
        <dbReference type="RuleBase" id="RU362118"/>
    </source>
</evidence>
<evidence type="ECO:0000256" key="1">
    <source>
        <dbReference type="ARBA" id="ARBA00001933"/>
    </source>
</evidence>
<dbReference type="AlphaFoldDB" id="A0A9W9K7W3"/>